<feature type="binding site" evidence="5">
    <location>
        <begin position="57"/>
        <end position="59"/>
    </location>
    <ligand>
        <name>AMP</name>
        <dbReference type="ChEBI" id="CHEBI:456215"/>
    </ligand>
</feature>
<evidence type="ECO:0000256" key="4">
    <source>
        <dbReference type="ARBA" id="ARBA00022777"/>
    </source>
</evidence>
<evidence type="ECO:0000256" key="1">
    <source>
        <dbReference type="ARBA" id="ARBA00022679"/>
    </source>
</evidence>
<evidence type="ECO:0000313" key="8">
    <source>
        <dbReference type="EMBL" id="MBT9144676.1"/>
    </source>
</evidence>
<feature type="binding site" evidence="5">
    <location>
        <position position="31"/>
    </location>
    <ligand>
        <name>AMP</name>
        <dbReference type="ChEBI" id="CHEBI:456215"/>
    </ligand>
</feature>
<comment type="caution">
    <text evidence="8">The sequence shown here is derived from an EMBL/GenBank/DDBJ whole genome shotgun (WGS) entry which is preliminary data.</text>
</comment>
<comment type="domain">
    <text evidence="5">Consists of three domains, a large central CORE domain and two small peripheral domains, NMPbind and LID, which undergo movements during catalysis. The LID domain closes over the site of phosphoryl transfer upon ATP binding. Assembling and dissambling the active center during each catalytic cycle provides an effective means to prevent ATP hydrolysis.</text>
</comment>
<dbReference type="NCBIfam" id="TIGR01351">
    <property type="entry name" value="adk"/>
    <property type="match status" value="1"/>
</dbReference>
<dbReference type="InterPro" id="IPR006259">
    <property type="entry name" value="Adenyl_kin_sub"/>
</dbReference>
<keyword evidence="2 5" id="KW-0545">Nucleotide biosynthesis</keyword>
<keyword evidence="3 5" id="KW-0547">Nucleotide-binding</keyword>
<dbReference type="GO" id="GO:0004017">
    <property type="term" value="F:AMP kinase activity"/>
    <property type="evidence" value="ECO:0007669"/>
    <property type="project" value="UniProtKB-UniRule"/>
</dbReference>
<keyword evidence="5" id="KW-0963">Cytoplasm</keyword>
<evidence type="ECO:0000313" key="9">
    <source>
        <dbReference type="Proteomes" id="UP000811545"/>
    </source>
</evidence>
<dbReference type="InterPro" id="IPR033690">
    <property type="entry name" value="Adenylat_kinase_CS"/>
</dbReference>
<evidence type="ECO:0000256" key="5">
    <source>
        <dbReference type="HAMAP-Rule" id="MF_00235"/>
    </source>
</evidence>
<feature type="binding site" evidence="5">
    <location>
        <begin position="10"/>
        <end position="15"/>
    </location>
    <ligand>
        <name>ATP</name>
        <dbReference type="ChEBI" id="CHEBI:30616"/>
    </ligand>
</feature>
<dbReference type="Proteomes" id="UP000811545">
    <property type="component" value="Unassembled WGS sequence"/>
</dbReference>
<proteinExistence type="inferred from homology"/>
<comment type="subunit">
    <text evidence="5 7">Monomer.</text>
</comment>
<dbReference type="EMBL" id="QLTW01000016">
    <property type="protein sequence ID" value="MBT9144676.1"/>
    <property type="molecule type" value="Genomic_DNA"/>
</dbReference>
<comment type="pathway">
    <text evidence="5">Purine metabolism; AMP biosynthesis via salvage pathway; AMP from ADP: step 1/1.</text>
</comment>
<dbReference type="HAMAP" id="MF_00235">
    <property type="entry name" value="Adenylate_kinase_Adk"/>
    <property type="match status" value="1"/>
</dbReference>
<dbReference type="PANTHER" id="PTHR23359">
    <property type="entry name" value="NUCLEOTIDE KINASE"/>
    <property type="match status" value="1"/>
</dbReference>
<evidence type="ECO:0000256" key="7">
    <source>
        <dbReference type="RuleBase" id="RU003331"/>
    </source>
</evidence>
<comment type="function">
    <text evidence="5">Catalyzes the reversible transfer of the terminal phosphate group between ATP and AMP. Plays an important role in cellular energy homeostasis and in adenine nucleotide metabolism.</text>
</comment>
<dbReference type="Pfam" id="PF00406">
    <property type="entry name" value="ADK"/>
    <property type="match status" value="1"/>
</dbReference>
<evidence type="ECO:0000256" key="3">
    <source>
        <dbReference type="ARBA" id="ARBA00022741"/>
    </source>
</evidence>
<reference evidence="8 9" key="1">
    <citation type="journal article" date="2021" name="bioRxiv">
        <title>Unique metabolic strategies in Hadean analogues reveal hints for primordial physiology.</title>
        <authorList>
            <person name="Nobu M.K."/>
            <person name="Nakai R."/>
            <person name="Tamazawa S."/>
            <person name="Mori H."/>
            <person name="Toyoda A."/>
            <person name="Ijiri A."/>
            <person name="Suzuki S."/>
            <person name="Kurokawa K."/>
            <person name="Kamagata Y."/>
            <person name="Tamaki H."/>
        </authorList>
    </citation>
    <scope>NUCLEOTIDE SEQUENCE [LARGE SCALE GENOMIC DNA]</scope>
    <source>
        <strain evidence="8">BS525</strain>
    </source>
</reference>
<keyword evidence="4 5" id="KW-0418">Kinase</keyword>
<feature type="region of interest" description="NMP" evidence="5">
    <location>
        <begin position="30"/>
        <end position="59"/>
    </location>
</feature>
<feature type="binding site" evidence="5">
    <location>
        <position position="157"/>
    </location>
    <ligand>
        <name>AMP</name>
        <dbReference type="ChEBI" id="CHEBI:456215"/>
    </ligand>
</feature>
<evidence type="ECO:0000256" key="2">
    <source>
        <dbReference type="ARBA" id="ARBA00022727"/>
    </source>
</evidence>
<dbReference type="CDD" id="cd01428">
    <property type="entry name" value="ADK"/>
    <property type="match status" value="1"/>
</dbReference>
<keyword evidence="5 7" id="KW-0067">ATP-binding</keyword>
<dbReference type="SUPFAM" id="SSF52540">
    <property type="entry name" value="P-loop containing nucleoside triphosphate hydrolases"/>
    <property type="match status" value="1"/>
</dbReference>
<name>A0A9E2BFJ4_PSYF1</name>
<protein>
    <recommendedName>
        <fullName evidence="5 7">Adenylate kinase</fullName>
        <shortName evidence="5">AK</shortName>
        <ecNumber evidence="5 7">2.7.4.3</ecNumber>
    </recommendedName>
    <alternativeName>
        <fullName evidence="5">ATP-AMP transphosphorylase</fullName>
    </alternativeName>
    <alternativeName>
        <fullName evidence="5">ATP:AMP phosphotransferase</fullName>
    </alternativeName>
    <alternativeName>
        <fullName evidence="5">Adenylate monophosphate kinase</fullName>
    </alternativeName>
</protein>
<gene>
    <name evidence="5 8" type="primary">adk</name>
    <name evidence="8" type="ORF">DDT42_00521</name>
</gene>
<dbReference type="GO" id="GO:0044209">
    <property type="term" value="P:AMP salvage"/>
    <property type="evidence" value="ECO:0007669"/>
    <property type="project" value="UniProtKB-UniRule"/>
</dbReference>
<comment type="caution">
    <text evidence="5">Lacks conserved residue(s) required for the propagation of feature annotation.</text>
</comment>
<feature type="binding site" evidence="5">
    <location>
        <position position="36"/>
    </location>
    <ligand>
        <name>AMP</name>
        <dbReference type="ChEBI" id="CHEBI:456215"/>
    </ligand>
</feature>
<comment type="subcellular location">
    <subcellularLocation>
        <location evidence="5 7">Cytoplasm</location>
    </subcellularLocation>
</comment>
<dbReference type="GO" id="GO:0005524">
    <property type="term" value="F:ATP binding"/>
    <property type="evidence" value="ECO:0007669"/>
    <property type="project" value="UniProtKB-UniRule"/>
</dbReference>
<feature type="binding site" evidence="5">
    <location>
        <position position="168"/>
    </location>
    <ligand>
        <name>AMP</name>
        <dbReference type="ChEBI" id="CHEBI:456215"/>
    </ligand>
</feature>
<comment type="catalytic activity">
    <reaction evidence="5 7">
        <text>AMP + ATP = 2 ADP</text>
        <dbReference type="Rhea" id="RHEA:12973"/>
        <dbReference type="ChEBI" id="CHEBI:30616"/>
        <dbReference type="ChEBI" id="CHEBI:456215"/>
        <dbReference type="ChEBI" id="CHEBI:456216"/>
        <dbReference type="EC" id="2.7.4.3"/>
    </reaction>
</comment>
<dbReference type="InterPro" id="IPR000850">
    <property type="entry name" value="Adenylat/UMP-CMP_kin"/>
</dbReference>
<sequence length="219" mass="25067">MIFLLIGPPGSGKGTQGRILSEKMQLPFFSSGDFLRELAGKEDSFSRQIRLFMDRGELIPDTLMKELFLLEIKKLIVTHGGIIIDGYPRTLDQAKDLESLLLSLNISDSNIYVIELIVEVNELYKRLNERAFCPSCLRVFQFHENICNTCGTQLNRRTDDTMQVIEERLREYELKSRSLHEYFSNRGFLMTIPGEGSIQDIASTIDQAIKEKKVGINKK</sequence>
<feature type="binding site" evidence="5">
    <location>
        <position position="196"/>
    </location>
    <ligand>
        <name>ATP</name>
        <dbReference type="ChEBI" id="CHEBI:30616"/>
    </ligand>
</feature>
<organism evidence="8 9">
    <name type="scientific">Psychracetigena formicireducens</name>
    <dbReference type="NCBI Taxonomy" id="2986056"/>
    <lineage>
        <taxon>Bacteria</taxon>
        <taxon>Bacillati</taxon>
        <taxon>Candidatus Lithacetigenota</taxon>
        <taxon>Candidatus Psychracetigena</taxon>
    </lineage>
</organism>
<dbReference type="Gene3D" id="3.40.50.300">
    <property type="entry name" value="P-loop containing nucleotide triphosphate hydrolases"/>
    <property type="match status" value="1"/>
</dbReference>
<accession>A0A9E2BFJ4</accession>
<feature type="binding site" evidence="5">
    <location>
        <position position="130"/>
    </location>
    <ligand>
        <name>ATP</name>
        <dbReference type="ChEBI" id="CHEBI:30616"/>
    </ligand>
</feature>
<dbReference type="PROSITE" id="PS00113">
    <property type="entry name" value="ADENYLATE_KINASE"/>
    <property type="match status" value="1"/>
</dbReference>
<dbReference type="AlphaFoldDB" id="A0A9E2BFJ4"/>
<feature type="binding site" evidence="5">
    <location>
        <position position="93"/>
    </location>
    <ligand>
        <name>AMP</name>
        <dbReference type="ChEBI" id="CHEBI:456215"/>
    </ligand>
</feature>
<evidence type="ECO:0000256" key="6">
    <source>
        <dbReference type="RuleBase" id="RU003330"/>
    </source>
</evidence>
<keyword evidence="1 5" id="KW-0808">Transferase</keyword>
<dbReference type="GO" id="GO:0005737">
    <property type="term" value="C:cytoplasm"/>
    <property type="evidence" value="ECO:0007669"/>
    <property type="project" value="UniProtKB-SubCell"/>
</dbReference>
<dbReference type="EC" id="2.7.4.3" evidence="5 7"/>
<comment type="similarity">
    <text evidence="5 6">Belongs to the adenylate kinase family.</text>
</comment>
<dbReference type="PRINTS" id="PR00094">
    <property type="entry name" value="ADENYLTKNASE"/>
</dbReference>
<feature type="binding site" evidence="5">
    <location>
        <begin position="86"/>
        <end position="89"/>
    </location>
    <ligand>
        <name>AMP</name>
        <dbReference type="ChEBI" id="CHEBI:456215"/>
    </ligand>
</feature>
<dbReference type="InterPro" id="IPR027417">
    <property type="entry name" value="P-loop_NTPase"/>
</dbReference>